<evidence type="ECO:0000313" key="4">
    <source>
        <dbReference type="EMBL" id="KAB8349494.1"/>
    </source>
</evidence>
<dbReference type="Proteomes" id="UP000327013">
    <property type="component" value="Unassembled WGS sequence"/>
</dbReference>
<gene>
    <name evidence="4" type="ORF">FH972_023520</name>
</gene>
<keyword evidence="5" id="KW-1185">Reference proteome</keyword>
<comment type="similarity">
    <text evidence="1">Belongs to the short-chain dehydrogenases/reductases (SDR) family.</text>
</comment>
<organism evidence="4 5">
    <name type="scientific">Carpinus fangiana</name>
    <dbReference type="NCBI Taxonomy" id="176857"/>
    <lineage>
        <taxon>Eukaryota</taxon>
        <taxon>Viridiplantae</taxon>
        <taxon>Streptophyta</taxon>
        <taxon>Embryophyta</taxon>
        <taxon>Tracheophyta</taxon>
        <taxon>Spermatophyta</taxon>
        <taxon>Magnoliopsida</taxon>
        <taxon>eudicotyledons</taxon>
        <taxon>Gunneridae</taxon>
        <taxon>Pentapetalae</taxon>
        <taxon>rosids</taxon>
        <taxon>fabids</taxon>
        <taxon>Fagales</taxon>
        <taxon>Betulaceae</taxon>
        <taxon>Carpinus</taxon>
    </lineage>
</organism>
<dbReference type="InterPro" id="IPR002347">
    <property type="entry name" value="SDR_fam"/>
</dbReference>
<dbReference type="PANTHER" id="PTHR24320">
    <property type="entry name" value="RETINOL DEHYDROGENASE"/>
    <property type="match status" value="1"/>
</dbReference>
<accession>A0A5N6KVE3</accession>
<proteinExistence type="inferred from homology"/>
<evidence type="ECO:0008006" key="6">
    <source>
        <dbReference type="Google" id="ProtNLM"/>
    </source>
</evidence>
<evidence type="ECO:0000313" key="5">
    <source>
        <dbReference type="Proteomes" id="UP000327013"/>
    </source>
</evidence>
<dbReference type="GO" id="GO:0016491">
    <property type="term" value="F:oxidoreductase activity"/>
    <property type="evidence" value="ECO:0007669"/>
    <property type="project" value="UniProtKB-KW"/>
</dbReference>
<protein>
    <recommendedName>
        <fullName evidence="6">NAD(P)-binding protein</fullName>
    </recommendedName>
</protein>
<dbReference type="PANTHER" id="PTHR24320:SF236">
    <property type="entry name" value="SHORT-CHAIN DEHYDROGENASE-RELATED"/>
    <property type="match status" value="1"/>
</dbReference>
<dbReference type="Gene3D" id="3.40.50.720">
    <property type="entry name" value="NAD(P)-binding Rossmann-like Domain"/>
    <property type="match status" value="1"/>
</dbReference>
<keyword evidence="2" id="KW-0521">NADP</keyword>
<dbReference type="InterPro" id="IPR036291">
    <property type="entry name" value="NAD(P)-bd_dom_sf"/>
</dbReference>
<evidence type="ECO:0000256" key="3">
    <source>
        <dbReference type="ARBA" id="ARBA00023002"/>
    </source>
</evidence>
<comment type="caution">
    <text evidence="4">The sequence shown here is derived from an EMBL/GenBank/DDBJ whole genome shotgun (WGS) entry which is preliminary data.</text>
</comment>
<dbReference type="EMBL" id="VIBQ01000014">
    <property type="protein sequence ID" value="KAB8349494.1"/>
    <property type="molecule type" value="Genomic_DNA"/>
</dbReference>
<evidence type="ECO:0000256" key="2">
    <source>
        <dbReference type="ARBA" id="ARBA00022857"/>
    </source>
</evidence>
<sequence length="280" mass="30004">MLYQHNATLYVAGRSQSKADTAVEAIKKAYPDSKGSISIMLLDLADLPSIKPAVEKFTATEKQLHVLTLNAGVMTPPKGSKTTQGFELQLGTNCIGSYLLYKLLRPTLISTAQASSVPATVRVTWAASLAVDLQAPKPGGVKFVDAATGEPAQDLNVNALYGQSKAGNRFLAAVGARADEEHGILHVAWNPGNLDTELQRHMPNMMQIVLAKVLLFPAKFGGYTELWSAVGPIDMANSGGYVAPWGRIDKNRKDVEQECAKGGAGDKFVGWCDKVTAEYV</sequence>
<keyword evidence="3" id="KW-0560">Oxidoreductase</keyword>
<evidence type="ECO:0000256" key="1">
    <source>
        <dbReference type="ARBA" id="ARBA00006484"/>
    </source>
</evidence>
<dbReference type="Pfam" id="PF00106">
    <property type="entry name" value="adh_short"/>
    <property type="match status" value="1"/>
</dbReference>
<name>A0A5N6KVE3_9ROSI</name>
<dbReference type="SUPFAM" id="SSF51735">
    <property type="entry name" value="NAD(P)-binding Rossmann-fold domains"/>
    <property type="match status" value="1"/>
</dbReference>
<dbReference type="OrthoDB" id="417891at2759"/>
<reference evidence="4 5" key="1">
    <citation type="submission" date="2019-06" db="EMBL/GenBank/DDBJ databases">
        <title>A chromosomal-level reference genome of Carpinus fangiana (Coryloideae, Betulaceae).</title>
        <authorList>
            <person name="Yang X."/>
            <person name="Wang Z."/>
            <person name="Zhang L."/>
            <person name="Hao G."/>
            <person name="Liu J."/>
            <person name="Yang Y."/>
        </authorList>
    </citation>
    <scope>NUCLEOTIDE SEQUENCE [LARGE SCALE GENOMIC DNA]</scope>
    <source>
        <strain evidence="4">Cfa_2016G</strain>
        <tissue evidence="4">Leaf</tissue>
    </source>
</reference>
<dbReference type="AlphaFoldDB" id="A0A5N6KVE3"/>